<accession>A0ABQ5USP7</accession>
<evidence type="ECO:0000259" key="4">
    <source>
        <dbReference type="PROSITE" id="PS50949"/>
    </source>
</evidence>
<comment type="caution">
    <text evidence="5">The sequence shown here is derived from an EMBL/GenBank/DDBJ whole genome shotgun (WGS) entry which is preliminary data.</text>
</comment>
<keyword evidence="3" id="KW-0804">Transcription</keyword>
<protein>
    <submittedName>
        <fullName evidence="5">Transcriptional regulator</fullName>
    </submittedName>
</protein>
<dbReference type="SMART" id="SM00895">
    <property type="entry name" value="FCD"/>
    <property type="match status" value="1"/>
</dbReference>
<keyword evidence="6" id="KW-1185">Reference proteome</keyword>
<dbReference type="InterPro" id="IPR008920">
    <property type="entry name" value="TF_FadR/GntR_C"/>
</dbReference>
<keyword evidence="2" id="KW-0238">DNA-binding</keyword>
<dbReference type="InterPro" id="IPR036390">
    <property type="entry name" value="WH_DNA-bd_sf"/>
</dbReference>
<reference evidence="5" key="1">
    <citation type="journal article" date="2014" name="Int. J. Syst. Evol. Microbiol.">
        <title>Complete genome of a new Firmicutes species belonging to the dominant human colonic microbiota ('Ruminococcus bicirculans') reveals two chromosomes and a selective capacity to utilize plant glucans.</title>
        <authorList>
            <consortium name="NISC Comparative Sequencing Program"/>
            <person name="Wegmann U."/>
            <person name="Louis P."/>
            <person name="Goesmann A."/>
            <person name="Henrissat B."/>
            <person name="Duncan S.H."/>
            <person name="Flint H.J."/>
        </authorList>
    </citation>
    <scope>NUCLEOTIDE SEQUENCE</scope>
    <source>
        <strain evidence="5">NBRC 107169</strain>
    </source>
</reference>
<evidence type="ECO:0000256" key="2">
    <source>
        <dbReference type="ARBA" id="ARBA00023125"/>
    </source>
</evidence>
<dbReference type="PANTHER" id="PTHR43537:SF39">
    <property type="entry name" value="HTH-TYPE TRANSCRIPTIONAL REGULATOR MCBR"/>
    <property type="match status" value="1"/>
</dbReference>
<dbReference type="InterPro" id="IPR036388">
    <property type="entry name" value="WH-like_DNA-bd_sf"/>
</dbReference>
<keyword evidence="1" id="KW-0805">Transcription regulation</keyword>
<sequence>MPSTMIKNLANPADRTQLMMERTKRPDGVTTQEHIYALLRDAIMLGRFRPGMSVTIRGLAELLETSPTPVREALRRLSSENGLELLPNRRIVVPTMTPARLEELIETRVELESFAAVRALPFIADKLIDELEEIDARVDQAVLDGDRDTQIRHNQLFHRMIYSANPDNVTMPMVESVWLQLGPFLRIALREMGDFYKIDRHKEAVSALRARDPELLRAAIEADVRDGVGQLGGDAVATILSES</sequence>
<dbReference type="SUPFAM" id="SSF48008">
    <property type="entry name" value="GntR ligand-binding domain-like"/>
    <property type="match status" value="1"/>
</dbReference>
<dbReference type="InterPro" id="IPR000524">
    <property type="entry name" value="Tscrpt_reg_HTH_GntR"/>
</dbReference>
<dbReference type="SUPFAM" id="SSF46785">
    <property type="entry name" value="Winged helix' DNA-binding domain"/>
    <property type="match status" value="1"/>
</dbReference>
<dbReference type="Gene3D" id="1.10.10.10">
    <property type="entry name" value="Winged helix-like DNA-binding domain superfamily/Winged helix DNA-binding domain"/>
    <property type="match status" value="1"/>
</dbReference>
<dbReference type="SMART" id="SM00345">
    <property type="entry name" value="HTH_GNTR"/>
    <property type="match status" value="1"/>
</dbReference>
<dbReference type="Pfam" id="PF00392">
    <property type="entry name" value="GntR"/>
    <property type="match status" value="1"/>
</dbReference>
<evidence type="ECO:0000313" key="5">
    <source>
        <dbReference type="EMBL" id="GLQ18311.1"/>
    </source>
</evidence>
<dbReference type="EMBL" id="BSNI01000002">
    <property type="protein sequence ID" value="GLQ18311.1"/>
    <property type="molecule type" value="Genomic_DNA"/>
</dbReference>
<proteinExistence type="predicted"/>
<dbReference type="Gene3D" id="1.20.120.530">
    <property type="entry name" value="GntR ligand-binding domain-like"/>
    <property type="match status" value="1"/>
</dbReference>
<dbReference type="Pfam" id="PF07729">
    <property type="entry name" value="FCD"/>
    <property type="match status" value="1"/>
</dbReference>
<evidence type="ECO:0000313" key="6">
    <source>
        <dbReference type="Proteomes" id="UP001161405"/>
    </source>
</evidence>
<evidence type="ECO:0000256" key="3">
    <source>
        <dbReference type="ARBA" id="ARBA00023163"/>
    </source>
</evidence>
<evidence type="ECO:0000256" key="1">
    <source>
        <dbReference type="ARBA" id="ARBA00023015"/>
    </source>
</evidence>
<dbReference type="PROSITE" id="PS50949">
    <property type="entry name" value="HTH_GNTR"/>
    <property type="match status" value="1"/>
</dbReference>
<dbReference type="PANTHER" id="PTHR43537">
    <property type="entry name" value="TRANSCRIPTIONAL REGULATOR, GNTR FAMILY"/>
    <property type="match status" value="1"/>
</dbReference>
<feature type="domain" description="HTH gntR-type" evidence="4">
    <location>
        <begin position="29"/>
        <end position="96"/>
    </location>
</feature>
<dbReference type="InterPro" id="IPR011711">
    <property type="entry name" value="GntR_C"/>
</dbReference>
<organism evidence="5 6">
    <name type="scientific">Maritalea porphyrae</name>
    <dbReference type="NCBI Taxonomy" id="880732"/>
    <lineage>
        <taxon>Bacteria</taxon>
        <taxon>Pseudomonadati</taxon>
        <taxon>Pseudomonadota</taxon>
        <taxon>Alphaproteobacteria</taxon>
        <taxon>Hyphomicrobiales</taxon>
        <taxon>Devosiaceae</taxon>
        <taxon>Maritalea</taxon>
    </lineage>
</organism>
<name>A0ABQ5USP7_9HYPH</name>
<dbReference type="Proteomes" id="UP001161405">
    <property type="component" value="Unassembled WGS sequence"/>
</dbReference>
<reference evidence="5" key="2">
    <citation type="submission" date="2023-01" db="EMBL/GenBank/DDBJ databases">
        <title>Draft genome sequence of Maritalea porphyrae strain NBRC 107169.</title>
        <authorList>
            <person name="Sun Q."/>
            <person name="Mori K."/>
        </authorList>
    </citation>
    <scope>NUCLEOTIDE SEQUENCE</scope>
    <source>
        <strain evidence="5">NBRC 107169</strain>
    </source>
</reference>
<gene>
    <name evidence="5" type="ORF">GCM10007879_25600</name>
</gene>